<evidence type="ECO:0000259" key="4">
    <source>
        <dbReference type="Pfam" id="PF17405"/>
    </source>
</evidence>
<dbReference type="GO" id="GO:0034456">
    <property type="term" value="C:UTP-C complex"/>
    <property type="evidence" value="ECO:0007669"/>
    <property type="project" value="TreeGrafter"/>
</dbReference>
<dbReference type="Proteomes" id="UP000657918">
    <property type="component" value="Unassembled WGS sequence"/>
</dbReference>
<organism evidence="6 7">
    <name type="scientific">Salix dunnii</name>
    <dbReference type="NCBI Taxonomy" id="1413687"/>
    <lineage>
        <taxon>Eukaryota</taxon>
        <taxon>Viridiplantae</taxon>
        <taxon>Streptophyta</taxon>
        <taxon>Embryophyta</taxon>
        <taxon>Tracheophyta</taxon>
        <taxon>Spermatophyta</taxon>
        <taxon>Magnoliopsida</taxon>
        <taxon>eudicotyledons</taxon>
        <taxon>Gunneridae</taxon>
        <taxon>Pentapetalae</taxon>
        <taxon>rosids</taxon>
        <taxon>fabids</taxon>
        <taxon>Malpighiales</taxon>
        <taxon>Salicaceae</taxon>
        <taxon>Saliceae</taxon>
        <taxon>Salix</taxon>
    </lineage>
</organism>
<dbReference type="GO" id="GO:0006409">
    <property type="term" value="P:tRNA export from nucleus"/>
    <property type="evidence" value="ECO:0007669"/>
    <property type="project" value="TreeGrafter"/>
</dbReference>
<evidence type="ECO:0000259" key="3">
    <source>
        <dbReference type="Pfam" id="PF00347"/>
    </source>
</evidence>
<accession>A0A835K2L5</accession>
<dbReference type="PRINTS" id="PR00059">
    <property type="entry name" value="RIBOSOMALL6"/>
</dbReference>
<dbReference type="InterPro" id="IPR019906">
    <property type="entry name" value="Ribosomal_uL6_bac-type"/>
</dbReference>
<dbReference type="GO" id="GO:0019843">
    <property type="term" value="F:rRNA binding"/>
    <property type="evidence" value="ECO:0007669"/>
    <property type="project" value="InterPro"/>
</dbReference>
<dbReference type="InterPro" id="IPR005554">
    <property type="entry name" value="NOL6/Upt22"/>
</dbReference>
<comment type="subcellular location">
    <subcellularLocation>
        <location evidence="2">Nucleus</location>
        <location evidence="2">Nucleolus</location>
    </subcellularLocation>
</comment>
<dbReference type="Pfam" id="PF00347">
    <property type="entry name" value="Ribosomal_L6"/>
    <property type="match status" value="1"/>
</dbReference>
<comment type="similarity">
    <text evidence="1">Belongs to the universal ribosomal protein uL6 family.</text>
</comment>
<dbReference type="InterPro" id="IPR020040">
    <property type="entry name" value="Ribosomal_uL6_a/b-dom"/>
</dbReference>
<feature type="domain" description="Large ribosomal subunit protein uL6 alpha-beta" evidence="3">
    <location>
        <begin position="13"/>
        <end position="88"/>
    </location>
</feature>
<dbReference type="InterPro" id="IPR035370">
    <property type="entry name" value="Nrap_D5"/>
</dbReference>
<dbReference type="PROSITE" id="PS00525">
    <property type="entry name" value="RIBOSOMAL_L6_1"/>
    <property type="match status" value="1"/>
</dbReference>
<dbReference type="PANTHER" id="PTHR17972">
    <property type="entry name" value="NUCLEOLAR RNA-ASSOCIATED PROTEIN"/>
    <property type="match status" value="1"/>
</dbReference>
<evidence type="ECO:0000259" key="5">
    <source>
        <dbReference type="Pfam" id="PF17406"/>
    </source>
</evidence>
<keyword evidence="7" id="KW-1185">Reference proteome</keyword>
<evidence type="ECO:0000313" key="6">
    <source>
        <dbReference type="EMBL" id="KAF9678311.1"/>
    </source>
</evidence>
<dbReference type="Pfam" id="PF17405">
    <property type="entry name" value="Nrap_D4"/>
    <property type="match status" value="1"/>
</dbReference>
<dbReference type="PANTHER" id="PTHR17972:SF0">
    <property type="entry name" value="NUCLEOLAR PROTEIN 6"/>
    <property type="match status" value="1"/>
</dbReference>
<feature type="domain" description="Nrap protein" evidence="4">
    <location>
        <begin position="199"/>
        <end position="368"/>
    </location>
</feature>
<dbReference type="OrthoDB" id="10251401at2759"/>
<name>A0A835K2L5_9ROSI</name>
<feature type="domain" description="Nrap protein" evidence="5">
    <location>
        <begin position="371"/>
        <end position="426"/>
    </location>
</feature>
<dbReference type="GO" id="GO:0006364">
    <property type="term" value="P:rRNA processing"/>
    <property type="evidence" value="ECO:0007669"/>
    <property type="project" value="TreeGrafter"/>
</dbReference>
<dbReference type="AlphaFoldDB" id="A0A835K2L5"/>
<keyword evidence="2" id="KW-0539">Nucleus</keyword>
<dbReference type="InterPro" id="IPR036789">
    <property type="entry name" value="Ribosomal_uL6-like_a/b-dom_sf"/>
</dbReference>
<dbReference type="GO" id="GO:0032040">
    <property type="term" value="C:small-subunit processome"/>
    <property type="evidence" value="ECO:0007669"/>
    <property type="project" value="TreeGrafter"/>
</dbReference>
<dbReference type="Pfam" id="PF17406">
    <property type="entry name" value="Nrap_D5"/>
    <property type="match status" value="1"/>
</dbReference>
<protein>
    <recommendedName>
        <fullName evidence="8">Ribosomal protein L6 alpha-beta domain-containing protein</fullName>
    </recommendedName>
</protein>
<keyword evidence="1" id="KW-0689">Ribosomal protein</keyword>
<evidence type="ECO:0008006" key="8">
    <source>
        <dbReference type="Google" id="ProtNLM"/>
    </source>
</evidence>
<reference evidence="6 7" key="1">
    <citation type="submission" date="2020-10" db="EMBL/GenBank/DDBJ databases">
        <title>Plant Genome Project.</title>
        <authorList>
            <person name="Zhang R.-G."/>
        </authorList>
    </citation>
    <scope>NUCLEOTIDE SEQUENCE [LARGE SCALE GENOMIC DNA]</scope>
    <source>
        <strain evidence="6">FAFU-HL-1</strain>
        <tissue evidence="6">Leaf</tissue>
    </source>
</reference>
<dbReference type="SUPFAM" id="SSF56053">
    <property type="entry name" value="Ribosomal protein L6"/>
    <property type="match status" value="1"/>
</dbReference>
<dbReference type="InterPro" id="IPR035369">
    <property type="entry name" value="Nrap_D4"/>
</dbReference>
<proteinExistence type="inferred from homology"/>
<dbReference type="GO" id="GO:0005840">
    <property type="term" value="C:ribosome"/>
    <property type="evidence" value="ECO:0007669"/>
    <property type="project" value="UniProtKB-KW"/>
</dbReference>
<comment type="caution">
    <text evidence="6">The sequence shown here is derived from an EMBL/GenBank/DDBJ whole genome shotgun (WGS) entry which is preliminary data.</text>
</comment>
<keyword evidence="2" id="KW-0694">RNA-binding</keyword>
<gene>
    <name evidence="6" type="ORF">SADUNF_Sadunf07G0021700</name>
</gene>
<dbReference type="EMBL" id="JADGMS010000007">
    <property type="protein sequence ID" value="KAF9678311.1"/>
    <property type="molecule type" value="Genomic_DNA"/>
</dbReference>
<dbReference type="FunFam" id="3.90.930.12:FF:000007">
    <property type="entry name" value="60S ribosomal protein L6"/>
    <property type="match status" value="1"/>
</dbReference>
<dbReference type="GO" id="GO:0032545">
    <property type="term" value="C:CURI complex"/>
    <property type="evidence" value="ECO:0007669"/>
    <property type="project" value="TreeGrafter"/>
</dbReference>
<evidence type="ECO:0000256" key="2">
    <source>
        <dbReference type="RuleBase" id="RU364032"/>
    </source>
</evidence>
<evidence type="ECO:0000256" key="1">
    <source>
        <dbReference type="RuleBase" id="RU003869"/>
    </source>
</evidence>
<evidence type="ECO:0000313" key="7">
    <source>
        <dbReference type="Proteomes" id="UP000657918"/>
    </source>
</evidence>
<dbReference type="Gene3D" id="3.90.930.12">
    <property type="entry name" value="Ribosomal protein L6, alpha-beta domain"/>
    <property type="match status" value="1"/>
</dbReference>
<dbReference type="GO" id="GO:0006412">
    <property type="term" value="P:translation"/>
    <property type="evidence" value="ECO:0007669"/>
    <property type="project" value="InterPro"/>
</dbReference>
<dbReference type="InterPro" id="IPR002358">
    <property type="entry name" value="Ribosomal_uL6_CS"/>
</dbReference>
<dbReference type="GO" id="GO:0003735">
    <property type="term" value="F:structural constituent of ribosome"/>
    <property type="evidence" value="ECO:0007669"/>
    <property type="project" value="InterPro"/>
</dbReference>
<comment type="similarity">
    <text evidence="2">Belongs to the NRAP family.</text>
</comment>
<sequence length="763" mass="85927">MEAKFFRFLKIVGVGYKARAEAEGRLLFLKLGYSHEVELTVPPAVRVFCFKNNVVCCTGIDKGRVHQFAASVRSCKPPEVYKGKGIMYIDEVIKKKQGKKLNFKGNSEFYSSGYCLEEECWRLSYYQSIEVSEYNDNKFDLEPSLQENGLSTLDGEPLLAGISLSSLDRAFRVVDIGPDAEKEEEVMKLTIYYPISFSTCLLGAFDVLSKRLRLIVDIPLKVSGVQPLDPVSHLSFPPEPHPLASEKGNVPRLHKLTSSCIQPLEVMIQLEGSGNWPMDDVTIEETKSTFLLKIGESLENSWGMTCTVAVYDVDVFRSGYAFRIKILHERGLSLVKREIGSDQGKRVSSPNKKLFVHSQHSSMINGLQGVFPIYGPVDRLAKRWVASHMFSACLSEEAIELLVAHLFVKPLPFTVPCSRITGFLSIQDKFMLTRKGYGESSQNTRPTMFLATSYDKASEAWTRLSPNIPELKRLVDYARSSANLLTRLVFQDQTESYRWELFSPHCLFCTPLTNYDTVILLHGDRLPYPQRLLISSKLNHEICNLFHILGRRLVARGNASKAFQPLMLPGDLRGGLDKLKNKLLVDFDPLRCYIVDLQASVLKCFVSQIDHVALNFLTLFEHLQKECNTLKLWYDSLGGDAKRDREEANDDKDPIDVLKAVGEAGKSDTSHSFEDMPCLLLQSVFIFAPLGSNNIICLVDGHAPASARASDSRKSLLWHMLLPLGFASNLRKSLYGSCCFHKVLLLQTGVPEDSGYWERIREV</sequence>
<keyword evidence="1" id="KW-0687">Ribonucleoprotein</keyword>